<dbReference type="SUPFAM" id="SSF53597">
    <property type="entry name" value="Dihydrofolate reductase-like"/>
    <property type="match status" value="1"/>
</dbReference>
<evidence type="ECO:0000259" key="1">
    <source>
        <dbReference type="Pfam" id="PF01872"/>
    </source>
</evidence>
<dbReference type="EMBL" id="CP034412">
    <property type="protein sequence ID" value="QCY47436.1"/>
    <property type="molecule type" value="Genomic_DNA"/>
</dbReference>
<dbReference type="GO" id="GO:0009231">
    <property type="term" value="P:riboflavin biosynthetic process"/>
    <property type="evidence" value="ECO:0007669"/>
    <property type="project" value="InterPro"/>
</dbReference>
<dbReference type="Pfam" id="PF01872">
    <property type="entry name" value="RibD_C"/>
    <property type="match status" value="1"/>
</dbReference>
<dbReference type="GO" id="GO:0008703">
    <property type="term" value="F:5-amino-6-(5-phosphoribosylamino)uracil reductase activity"/>
    <property type="evidence" value="ECO:0007669"/>
    <property type="project" value="InterPro"/>
</dbReference>
<dbReference type="Proteomes" id="UP000307000">
    <property type="component" value="Chromosome"/>
</dbReference>
<proteinExistence type="predicted"/>
<keyword evidence="3" id="KW-1185">Reference proteome</keyword>
<organism evidence="2 3">
    <name type="scientific">Glutamicibacter creatinolyticus</name>
    <dbReference type="NCBI Taxonomy" id="162496"/>
    <lineage>
        <taxon>Bacteria</taxon>
        <taxon>Bacillati</taxon>
        <taxon>Actinomycetota</taxon>
        <taxon>Actinomycetes</taxon>
        <taxon>Micrococcales</taxon>
        <taxon>Micrococcaceae</taxon>
        <taxon>Glutamicibacter</taxon>
    </lineage>
</organism>
<feature type="domain" description="Bacterial bifunctional deaminase-reductase C-terminal" evidence="1">
    <location>
        <begin position="75"/>
        <end position="159"/>
    </location>
</feature>
<dbReference type="AlphaFoldDB" id="A0A5B7WTM8"/>
<protein>
    <submittedName>
        <fullName evidence="2">Deaminase</fullName>
    </submittedName>
</protein>
<sequence length="183" mass="19981">MTSFKYYVGASIDGFIADSAGETRWLEPFGDAQGALPGFQKFFDEVGAIVIGGQTYLWLVKQLTALERPWPYAGKPVWVFTHHELPSTPGADLTFVRGDIDLWSHDIARSAGQQDVWILGGAQLAGRFLTAGVLDELQLLTVPVVLGSGVSVFDTKTPADFTLINRTAHENGVLEDRYRIAAP</sequence>
<dbReference type="InterPro" id="IPR024072">
    <property type="entry name" value="DHFR-like_dom_sf"/>
</dbReference>
<dbReference type="Gene3D" id="3.40.430.10">
    <property type="entry name" value="Dihydrofolate Reductase, subunit A"/>
    <property type="match status" value="1"/>
</dbReference>
<dbReference type="PANTHER" id="PTHR38011">
    <property type="entry name" value="DIHYDROFOLATE REDUCTASE FAMILY PROTEIN (AFU_ORTHOLOGUE AFUA_8G06820)"/>
    <property type="match status" value="1"/>
</dbReference>
<reference evidence="2 3" key="1">
    <citation type="submission" date="2018-12" db="EMBL/GenBank/DDBJ databases">
        <title>Complete Genome Sequence of Glutamicibacter creatinolyticus strain LGCM259,isolated from an abscess of a 12-year-old mare in Italy.</title>
        <authorList>
            <person name="Santos R.G."/>
            <person name="Silva A.L."/>
            <person name="Seyffert N."/>
            <person name="Castro T.L.P."/>
            <person name="Attili A.R."/>
            <person name="Rifici C."/>
            <person name="Mazzullo G."/>
            <person name="Brenig B."/>
            <person name="Venanzi F."/>
            <person name="Azevedo V."/>
        </authorList>
    </citation>
    <scope>NUCLEOTIDE SEQUENCE [LARGE SCALE GENOMIC DNA]</scope>
    <source>
        <strain evidence="2 3">LGCM 259</strain>
    </source>
</reference>
<evidence type="ECO:0000313" key="2">
    <source>
        <dbReference type="EMBL" id="QCY47436.1"/>
    </source>
</evidence>
<dbReference type="InterPro" id="IPR002734">
    <property type="entry name" value="RibDG_C"/>
</dbReference>
<dbReference type="InterPro" id="IPR050765">
    <property type="entry name" value="Riboflavin_Biosynth_HTPR"/>
</dbReference>
<dbReference type="PANTHER" id="PTHR38011:SF11">
    <property type="entry name" value="2,5-DIAMINO-6-RIBOSYLAMINO-4(3H)-PYRIMIDINONE 5'-PHOSPHATE REDUCTASE"/>
    <property type="match status" value="1"/>
</dbReference>
<accession>A0A5B7WTM8</accession>
<evidence type="ECO:0000313" key="3">
    <source>
        <dbReference type="Proteomes" id="UP000307000"/>
    </source>
</evidence>
<gene>
    <name evidence="2" type="ORF">GcLGCM259_1712</name>
</gene>
<dbReference type="RefSeq" id="WP_138926382.1">
    <property type="nucleotide sequence ID" value="NZ_CP034412.1"/>
</dbReference>
<name>A0A5B7WTM8_9MICC</name>
<dbReference type="KEGG" id="gcr:GcLGCM259_1712"/>